<accession>A0A917HEK4</accession>
<protein>
    <submittedName>
        <fullName evidence="1">Uncharacterized protein</fullName>
    </submittedName>
</protein>
<proteinExistence type="predicted"/>
<comment type="caution">
    <text evidence="1">The sequence shown here is derived from an EMBL/GenBank/DDBJ whole genome shotgun (WGS) entry which is preliminary data.</text>
</comment>
<gene>
    <name evidence="1" type="ORF">GCM10007415_05520</name>
</gene>
<name>A0A917HEK4_9SPHI</name>
<keyword evidence="2" id="KW-1185">Reference proteome</keyword>
<dbReference type="EMBL" id="BMER01000001">
    <property type="protein sequence ID" value="GGG76589.1"/>
    <property type="molecule type" value="Genomic_DNA"/>
</dbReference>
<dbReference type="RefSeq" id="WP_188504400.1">
    <property type="nucleotide sequence ID" value="NZ_BMER01000001.1"/>
</dbReference>
<sequence length="321" mass="37182">MYSSGKRAIVRFLNAYGLKEYYMVLKYYKLYGKRTRVPMLISVVDERRKTKGLTDRFKGIVSVYALAKAQGVPFRCIFNHPMELTGFLVPNAYDWIPKPGELSESVWDIRFRIMSKQPPLSRLTKLFPLKKQVYIYAKVDYLDKINKKYNTSYQWGTLFNELFKPTSVLEERLQVHLSEIGNTNYIACVFRFQALLGDFKEYHFKPLPAAEQQQLLERNLRALRQITEQSKVPVLVTSDSATFLSAVSSLANVYVIPGKVVHIDNVADAENEVYMKSFLDFLMLSRAQHIYSIGTANMYRTDFPAYAAKINNIPFERILVE</sequence>
<reference evidence="1" key="2">
    <citation type="submission" date="2020-09" db="EMBL/GenBank/DDBJ databases">
        <authorList>
            <person name="Sun Q."/>
            <person name="Zhou Y."/>
        </authorList>
    </citation>
    <scope>NUCLEOTIDE SEQUENCE</scope>
    <source>
        <strain evidence="1">CGMCC 1.12195</strain>
    </source>
</reference>
<dbReference type="AlphaFoldDB" id="A0A917HEK4"/>
<evidence type="ECO:0000313" key="2">
    <source>
        <dbReference type="Proteomes" id="UP000660862"/>
    </source>
</evidence>
<dbReference type="Proteomes" id="UP000660862">
    <property type="component" value="Unassembled WGS sequence"/>
</dbReference>
<evidence type="ECO:0000313" key="1">
    <source>
        <dbReference type="EMBL" id="GGG76589.1"/>
    </source>
</evidence>
<reference evidence="1" key="1">
    <citation type="journal article" date="2014" name="Int. J. Syst. Evol. Microbiol.">
        <title>Complete genome sequence of Corynebacterium casei LMG S-19264T (=DSM 44701T), isolated from a smear-ripened cheese.</title>
        <authorList>
            <consortium name="US DOE Joint Genome Institute (JGI-PGF)"/>
            <person name="Walter F."/>
            <person name="Albersmeier A."/>
            <person name="Kalinowski J."/>
            <person name="Ruckert C."/>
        </authorList>
    </citation>
    <scope>NUCLEOTIDE SEQUENCE</scope>
    <source>
        <strain evidence="1">CGMCC 1.12195</strain>
    </source>
</reference>
<organism evidence="1 2">
    <name type="scientific">Parapedobacter pyrenivorans</name>
    <dbReference type="NCBI Taxonomy" id="1305674"/>
    <lineage>
        <taxon>Bacteria</taxon>
        <taxon>Pseudomonadati</taxon>
        <taxon>Bacteroidota</taxon>
        <taxon>Sphingobacteriia</taxon>
        <taxon>Sphingobacteriales</taxon>
        <taxon>Sphingobacteriaceae</taxon>
        <taxon>Parapedobacter</taxon>
    </lineage>
</organism>